<evidence type="ECO:0000256" key="1">
    <source>
        <dbReference type="SAM" id="Coils"/>
    </source>
</evidence>
<evidence type="ECO:0000313" key="8">
    <source>
        <dbReference type="Proteomes" id="UP000434957"/>
    </source>
</evidence>
<feature type="compositionally biased region" description="Low complexity" evidence="2">
    <location>
        <begin position="195"/>
        <end position="215"/>
    </location>
</feature>
<dbReference type="OrthoDB" id="129189at2759"/>
<evidence type="ECO:0000313" key="9">
    <source>
        <dbReference type="Proteomes" id="UP000435112"/>
    </source>
</evidence>
<feature type="domain" description="Myb/SANT-like DNA-binding" evidence="3">
    <location>
        <begin position="73"/>
        <end position="149"/>
    </location>
</feature>
<comment type="caution">
    <text evidence="4">The sequence shown here is derived from an EMBL/GenBank/DDBJ whole genome shotgun (WGS) entry which is preliminary data.</text>
</comment>
<organism evidence="4 9">
    <name type="scientific">Phytophthora rubi</name>
    <dbReference type="NCBI Taxonomy" id="129364"/>
    <lineage>
        <taxon>Eukaryota</taxon>
        <taxon>Sar</taxon>
        <taxon>Stramenopiles</taxon>
        <taxon>Oomycota</taxon>
        <taxon>Peronosporomycetes</taxon>
        <taxon>Peronosporales</taxon>
        <taxon>Peronosporaceae</taxon>
        <taxon>Phytophthora</taxon>
    </lineage>
</organism>
<feature type="region of interest" description="Disordered" evidence="2">
    <location>
        <begin position="195"/>
        <end position="224"/>
    </location>
</feature>
<dbReference type="AlphaFoldDB" id="A0A6A3NH34"/>
<evidence type="ECO:0000256" key="2">
    <source>
        <dbReference type="SAM" id="MobiDB-lite"/>
    </source>
</evidence>
<accession>A0A6A3NH34</accession>
<keyword evidence="1" id="KW-0175">Coiled coil</keyword>
<dbReference type="Proteomes" id="UP000429607">
    <property type="component" value="Unassembled WGS sequence"/>
</dbReference>
<dbReference type="Proteomes" id="UP000435112">
    <property type="component" value="Unassembled WGS sequence"/>
</dbReference>
<evidence type="ECO:0000313" key="5">
    <source>
        <dbReference type="EMBL" id="KAE9047706.1"/>
    </source>
</evidence>
<evidence type="ECO:0000313" key="6">
    <source>
        <dbReference type="EMBL" id="KAE9352514.1"/>
    </source>
</evidence>
<dbReference type="InterPro" id="IPR044822">
    <property type="entry name" value="Myb_DNA-bind_4"/>
</dbReference>
<gene>
    <name evidence="5" type="ORF">PR001_g4100</name>
    <name evidence="4" type="ORF">PR002_g2589</name>
    <name evidence="6" type="ORF">PR003_g4350</name>
</gene>
<reference evidence="7 9" key="1">
    <citation type="submission" date="2018-09" db="EMBL/GenBank/DDBJ databases">
        <title>Genomic investigation of the strawberry pathogen Phytophthora fragariae indicates pathogenicity is determined by transcriptional variation in three key races.</title>
        <authorList>
            <person name="Adams T.M."/>
            <person name="Armitage A.D."/>
            <person name="Sobczyk M.K."/>
            <person name="Bates H.J."/>
            <person name="Dunwell J.M."/>
            <person name="Nellist C.F."/>
            <person name="Harrison R.J."/>
        </authorList>
    </citation>
    <scope>NUCLEOTIDE SEQUENCE [LARGE SCALE GENOMIC DNA]</scope>
    <source>
        <strain evidence="5 7">SCRP249</strain>
        <strain evidence="4 9">SCRP324</strain>
        <strain evidence="6 8">SCRP333</strain>
    </source>
</reference>
<sequence>MYSAASPPLATDALLASIALLDESAASLHQTQSGAGELMSGSGLAVTAASQSAPTEASSAGTGQDGTAKSTASWNDEDVQELFRLRYKVLDGRFKNTKDTKRIKFAWSVLASTLAVNQSKVFTDQQCQSKIKKVKQKWASARAAEGRTGNDGPIRRPNHYSTIKDYWGEATGMNNRPHLSTEDSDTIAAAGDSASISAASPLSTPAATGTTPRRTISATSGEPSTKRVKRTQGECVEAGLSAVAKGFCEGLEALGKGLAVAQSDGGDGLAAAVQQQTEIFRQQSEVANDQNTQLLLQIQAQSERLKLQNDNIRELLDLIRRDGASN</sequence>
<dbReference type="EMBL" id="QXFV01000161">
    <property type="protein sequence ID" value="KAE9047706.1"/>
    <property type="molecule type" value="Genomic_DNA"/>
</dbReference>
<evidence type="ECO:0000313" key="7">
    <source>
        <dbReference type="Proteomes" id="UP000429607"/>
    </source>
</evidence>
<dbReference type="EMBL" id="QXFT01000163">
    <property type="protein sequence ID" value="KAE9352514.1"/>
    <property type="molecule type" value="Genomic_DNA"/>
</dbReference>
<feature type="coiled-coil region" evidence="1">
    <location>
        <begin position="295"/>
        <end position="322"/>
    </location>
</feature>
<feature type="region of interest" description="Disordered" evidence="2">
    <location>
        <begin position="49"/>
        <end position="73"/>
    </location>
</feature>
<name>A0A6A3NH34_9STRA</name>
<dbReference type="Pfam" id="PF13837">
    <property type="entry name" value="Myb_DNA-bind_4"/>
    <property type="match status" value="1"/>
</dbReference>
<proteinExistence type="predicted"/>
<evidence type="ECO:0000313" key="4">
    <source>
        <dbReference type="EMBL" id="KAE9044797.1"/>
    </source>
</evidence>
<dbReference type="Proteomes" id="UP000434957">
    <property type="component" value="Unassembled WGS sequence"/>
</dbReference>
<dbReference type="EMBL" id="QXFU01000089">
    <property type="protein sequence ID" value="KAE9044797.1"/>
    <property type="molecule type" value="Genomic_DNA"/>
</dbReference>
<protein>
    <recommendedName>
        <fullName evidence="3">Myb/SANT-like DNA-binding domain-containing protein</fullName>
    </recommendedName>
</protein>
<keyword evidence="8" id="KW-1185">Reference proteome</keyword>
<evidence type="ECO:0000259" key="3">
    <source>
        <dbReference type="Pfam" id="PF13837"/>
    </source>
</evidence>